<dbReference type="AlphaFoldDB" id="A0AB40B4J9"/>
<dbReference type="Gene3D" id="2.40.70.10">
    <property type="entry name" value="Acid Proteases"/>
    <property type="match status" value="1"/>
</dbReference>
<evidence type="ECO:0000313" key="1">
    <source>
        <dbReference type="Proteomes" id="UP001515500"/>
    </source>
</evidence>
<dbReference type="CDD" id="cd00303">
    <property type="entry name" value="retropepsin_like"/>
    <property type="match status" value="1"/>
</dbReference>
<dbReference type="GeneID" id="120258692"/>
<protein>
    <submittedName>
        <fullName evidence="2">Uncharacterized protein LOC120258692</fullName>
    </submittedName>
</protein>
<dbReference type="InterPro" id="IPR021109">
    <property type="entry name" value="Peptidase_aspartic_dom_sf"/>
</dbReference>
<dbReference type="PANTHER" id="PTHR33067:SF35">
    <property type="entry name" value="ASPARTIC PEPTIDASE DDI1-TYPE DOMAIN-CONTAINING PROTEIN"/>
    <property type="match status" value="1"/>
</dbReference>
<keyword evidence="1" id="KW-1185">Reference proteome</keyword>
<sequence length="193" mass="21797">MSRKMKDPGSFTIPCNISELVNGKAIVDLGVSINIMPFTMFRKLGLSDLKPTRMILQLADRLISHPRGIIKDILVKVDKFIFLVDVVILHIDEDVDVPLILGLPFLATSQVLFDISNGRMVLGVGDEKVVFALSDAMKHSLAFDDTCYFMDMTESIFDDFVKDMLHKEPLKELFDDPQDKETPLLLTTHKVEE</sequence>
<dbReference type="PANTHER" id="PTHR33067">
    <property type="entry name" value="RNA-DIRECTED DNA POLYMERASE-RELATED"/>
    <property type="match status" value="1"/>
</dbReference>
<organism evidence="1 2">
    <name type="scientific">Dioscorea cayennensis subsp. rotundata</name>
    <name type="common">White Guinea yam</name>
    <name type="synonym">Dioscorea rotundata</name>
    <dbReference type="NCBI Taxonomy" id="55577"/>
    <lineage>
        <taxon>Eukaryota</taxon>
        <taxon>Viridiplantae</taxon>
        <taxon>Streptophyta</taxon>
        <taxon>Embryophyta</taxon>
        <taxon>Tracheophyta</taxon>
        <taxon>Spermatophyta</taxon>
        <taxon>Magnoliopsida</taxon>
        <taxon>Liliopsida</taxon>
        <taxon>Dioscoreales</taxon>
        <taxon>Dioscoreaceae</taxon>
        <taxon>Dioscorea</taxon>
    </lineage>
</organism>
<dbReference type="Proteomes" id="UP001515500">
    <property type="component" value="Chromosome 4"/>
</dbReference>
<accession>A0AB40B4J9</accession>
<dbReference type="RefSeq" id="XP_039122074.1">
    <property type="nucleotide sequence ID" value="XM_039266140.1"/>
</dbReference>
<name>A0AB40B4J9_DIOCR</name>
<proteinExistence type="predicted"/>
<reference evidence="2" key="1">
    <citation type="submission" date="2025-08" db="UniProtKB">
        <authorList>
            <consortium name="RefSeq"/>
        </authorList>
    </citation>
    <scope>IDENTIFICATION</scope>
</reference>
<gene>
    <name evidence="2" type="primary">LOC120258692</name>
</gene>
<evidence type="ECO:0000313" key="2">
    <source>
        <dbReference type="RefSeq" id="XP_039122074.1"/>
    </source>
</evidence>